<dbReference type="AlphaFoldDB" id="A0A1Y1XWT1"/>
<gene>
    <name evidence="2" type="ORF">K493DRAFT_340177</name>
</gene>
<dbReference type="Proteomes" id="UP000193498">
    <property type="component" value="Unassembled WGS sequence"/>
</dbReference>
<dbReference type="InParanoid" id="A0A1Y1XWT1"/>
<sequence>MRFSTVFCSLVMALLACMSTSAQSSGALLTKATIMLWMFIHSPKPAWDVLALGSNTMAVKASQAGEVSRGSSIFLRIAGFPLNFATTSPFSIVSSCSPCVAENTSHTTRRTSMALSL</sequence>
<comment type="caution">
    <text evidence="2">The sequence shown here is derived from an EMBL/GenBank/DDBJ whole genome shotgun (WGS) entry which is preliminary data.</text>
</comment>
<feature type="signal peptide" evidence="1">
    <location>
        <begin position="1"/>
        <end position="22"/>
    </location>
</feature>
<proteinExistence type="predicted"/>
<reference evidence="2 3" key="1">
    <citation type="submission" date="2016-07" db="EMBL/GenBank/DDBJ databases">
        <title>Pervasive Adenine N6-methylation of Active Genes in Fungi.</title>
        <authorList>
            <consortium name="DOE Joint Genome Institute"/>
            <person name="Mondo S.J."/>
            <person name="Dannebaum R.O."/>
            <person name="Kuo R.C."/>
            <person name="Labutti K."/>
            <person name="Haridas S."/>
            <person name="Kuo A."/>
            <person name="Salamov A."/>
            <person name="Ahrendt S.R."/>
            <person name="Lipzen A."/>
            <person name="Sullivan W."/>
            <person name="Andreopoulos W.B."/>
            <person name="Clum A."/>
            <person name="Lindquist E."/>
            <person name="Daum C."/>
            <person name="Ramamoorthy G.K."/>
            <person name="Gryganskyi A."/>
            <person name="Culley D."/>
            <person name="Magnuson J.K."/>
            <person name="James T.Y."/>
            <person name="O'Malley M.A."/>
            <person name="Stajich J.E."/>
            <person name="Spatafora J.W."/>
            <person name="Visel A."/>
            <person name="Grigoriev I.V."/>
        </authorList>
    </citation>
    <scope>NUCLEOTIDE SEQUENCE [LARGE SCALE GENOMIC DNA]</scope>
    <source>
        <strain evidence="2 3">CBS 931.73</strain>
    </source>
</reference>
<keyword evidence="3" id="KW-1185">Reference proteome</keyword>
<name>A0A1Y1XWT1_9FUNG</name>
<evidence type="ECO:0008006" key="4">
    <source>
        <dbReference type="Google" id="ProtNLM"/>
    </source>
</evidence>
<accession>A0A1Y1XWT1</accession>
<evidence type="ECO:0000313" key="2">
    <source>
        <dbReference type="EMBL" id="ORX90182.1"/>
    </source>
</evidence>
<protein>
    <recommendedName>
        <fullName evidence="4">Secreted protein</fullName>
    </recommendedName>
</protein>
<keyword evidence="1" id="KW-0732">Signal</keyword>
<organism evidence="2 3">
    <name type="scientific">Basidiobolus meristosporus CBS 931.73</name>
    <dbReference type="NCBI Taxonomy" id="1314790"/>
    <lineage>
        <taxon>Eukaryota</taxon>
        <taxon>Fungi</taxon>
        <taxon>Fungi incertae sedis</taxon>
        <taxon>Zoopagomycota</taxon>
        <taxon>Entomophthoromycotina</taxon>
        <taxon>Basidiobolomycetes</taxon>
        <taxon>Basidiobolales</taxon>
        <taxon>Basidiobolaceae</taxon>
        <taxon>Basidiobolus</taxon>
    </lineage>
</organism>
<evidence type="ECO:0000313" key="3">
    <source>
        <dbReference type="Proteomes" id="UP000193498"/>
    </source>
</evidence>
<dbReference type="PROSITE" id="PS51257">
    <property type="entry name" value="PROKAR_LIPOPROTEIN"/>
    <property type="match status" value="1"/>
</dbReference>
<dbReference type="EMBL" id="MCFE01000394">
    <property type="protein sequence ID" value="ORX90182.1"/>
    <property type="molecule type" value="Genomic_DNA"/>
</dbReference>
<feature type="chain" id="PRO_5012892215" description="Secreted protein" evidence="1">
    <location>
        <begin position="23"/>
        <end position="117"/>
    </location>
</feature>
<evidence type="ECO:0000256" key="1">
    <source>
        <dbReference type="SAM" id="SignalP"/>
    </source>
</evidence>